<dbReference type="Gene3D" id="3.40.50.300">
    <property type="entry name" value="P-loop containing nucleotide triphosphate hydrolases"/>
    <property type="match status" value="1"/>
</dbReference>
<evidence type="ECO:0000313" key="5">
    <source>
        <dbReference type="EMBL" id="OGN09049.1"/>
    </source>
</evidence>
<dbReference type="SMART" id="SM00382">
    <property type="entry name" value="AAA"/>
    <property type="match status" value="1"/>
</dbReference>
<feature type="domain" description="AAA+ ATPase" evidence="4">
    <location>
        <begin position="172"/>
        <end position="300"/>
    </location>
</feature>
<evidence type="ECO:0000259" key="4">
    <source>
        <dbReference type="SMART" id="SM00382"/>
    </source>
</evidence>
<name>A0A1F8F9X7_9BACT</name>
<organism evidence="5 6">
    <name type="scientific">Candidatus Yanofskybacteria bacterium RIFCSPHIGHO2_02_FULL_39_10</name>
    <dbReference type="NCBI Taxonomy" id="1802674"/>
    <lineage>
        <taxon>Bacteria</taxon>
        <taxon>Candidatus Yanofskyibacteriota</taxon>
    </lineage>
</organism>
<keyword evidence="3" id="KW-0067">ATP-binding</keyword>
<dbReference type="InterPro" id="IPR050221">
    <property type="entry name" value="26S_Proteasome_ATPase"/>
</dbReference>
<dbReference type="Pfam" id="PF00004">
    <property type="entry name" value="AAA"/>
    <property type="match status" value="1"/>
</dbReference>
<evidence type="ECO:0000256" key="3">
    <source>
        <dbReference type="ARBA" id="ARBA00022840"/>
    </source>
</evidence>
<dbReference type="InterPro" id="IPR003959">
    <property type="entry name" value="ATPase_AAA_core"/>
</dbReference>
<comment type="similarity">
    <text evidence="1">Belongs to the AAA ATPase family.</text>
</comment>
<dbReference type="AlphaFoldDB" id="A0A1F8F9X7"/>
<reference evidence="5 6" key="1">
    <citation type="journal article" date="2016" name="Nat. Commun.">
        <title>Thousands of microbial genomes shed light on interconnected biogeochemical processes in an aquifer system.</title>
        <authorList>
            <person name="Anantharaman K."/>
            <person name="Brown C.T."/>
            <person name="Hug L.A."/>
            <person name="Sharon I."/>
            <person name="Castelle C.J."/>
            <person name="Probst A.J."/>
            <person name="Thomas B.C."/>
            <person name="Singh A."/>
            <person name="Wilkins M.J."/>
            <person name="Karaoz U."/>
            <person name="Brodie E.L."/>
            <person name="Williams K.H."/>
            <person name="Hubbard S.S."/>
            <person name="Banfield J.F."/>
        </authorList>
    </citation>
    <scope>NUCLEOTIDE SEQUENCE [LARGE SCALE GENOMIC DNA]</scope>
</reference>
<dbReference type="EMBL" id="MGJO01000033">
    <property type="protein sequence ID" value="OGN09049.1"/>
    <property type="molecule type" value="Genomic_DNA"/>
</dbReference>
<evidence type="ECO:0000313" key="6">
    <source>
        <dbReference type="Proteomes" id="UP000178908"/>
    </source>
</evidence>
<dbReference type="GO" id="GO:0016887">
    <property type="term" value="F:ATP hydrolysis activity"/>
    <property type="evidence" value="ECO:0007669"/>
    <property type="project" value="InterPro"/>
</dbReference>
<dbReference type="Proteomes" id="UP000178908">
    <property type="component" value="Unassembled WGS sequence"/>
</dbReference>
<dbReference type="GO" id="GO:0005524">
    <property type="term" value="F:ATP binding"/>
    <property type="evidence" value="ECO:0007669"/>
    <property type="project" value="UniProtKB-KW"/>
</dbReference>
<evidence type="ECO:0000256" key="1">
    <source>
        <dbReference type="ARBA" id="ARBA00006914"/>
    </source>
</evidence>
<comment type="caution">
    <text evidence="5">The sequence shown here is derived from an EMBL/GenBank/DDBJ whole genome shotgun (WGS) entry which is preliminary data.</text>
</comment>
<dbReference type="InterPro" id="IPR027417">
    <property type="entry name" value="P-loop_NTPase"/>
</dbReference>
<keyword evidence="2" id="KW-0547">Nucleotide-binding</keyword>
<accession>A0A1F8F9X7</accession>
<dbReference type="PANTHER" id="PTHR23073">
    <property type="entry name" value="26S PROTEASOME REGULATORY SUBUNIT"/>
    <property type="match status" value="1"/>
</dbReference>
<dbReference type="CDD" id="cd19481">
    <property type="entry name" value="RecA-like_protease"/>
    <property type="match status" value="1"/>
</dbReference>
<dbReference type="InterPro" id="IPR003593">
    <property type="entry name" value="AAA+_ATPase"/>
</dbReference>
<gene>
    <name evidence="5" type="ORF">A3C61_02190</name>
</gene>
<protein>
    <recommendedName>
        <fullName evidence="4">AAA+ ATPase domain-containing protein</fullName>
    </recommendedName>
</protein>
<sequence>MGDNEISIVQDFECHMNDLAVAFWATASKRFGEDSILGMRVGLFRRRCEVNFVTVKVGIDEYTKGVLGSFEIRGVRGYFVVGGREGEPLVKATTNKEFEGEVNDFFTELGNYLKSHSIYKGKALTSQLEFMDLSGASLNELTYDEEVLNDLREHVWALVEKREFCKFMNIKSQRKILFAGNFGTGKTMAAFITAKIAVEHGFTFMYMEPSVKSSYSASINSVLRFARRSQPAVVLFEDWDREQREGDQFAVGHIMSAIDGVLSKNSEVIIILTTNNPGKITAGMLRPGRIDKVINFNKFEKVDIICLLKKAIPGTMLHPDIDWDEVAKHCADYSPAFVDEVGISSKLKAIRLAGDEGLPMVTHEILISAAKSLEIRSKKCQEALGFGPNS</sequence>
<dbReference type="SUPFAM" id="SSF52540">
    <property type="entry name" value="P-loop containing nucleoside triphosphate hydrolases"/>
    <property type="match status" value="1"/>
</dbReference>
<evidence type="ECO:0000256" key="2">
    <source>
        <dbReference type="ARBA" id="ARBA00022741"/>
    </source>
</evidence>
<proteinExistence type="inferred from homology"/>